<dbReference type="Pfam" id="PF01762">
    <property type="entry name" value="Galactosyl_T"/>
    <property type="match status" value="1"/>
</dbReference>
<keyword evidence="9 15" id="KW-0735">Signal-anchor</keyword>
<evidence type="ECO:0000256" key="10">
    <source>
        <dbReference type="ARBA" id="ARBA00022989"/>
    </source>
</evidence>
<reference evidence="16" key="2">
    <citation type="submission" date="2025-08" db="UniProtKB">
        <authorList>
            <consortium name="Ensembl"/>
        </authorList>
    </citation>
    <scope>IDENTIFICATION</scope>
</reference>
<dbReference type="Gene3D" id="3.90.550.50">
    <property type="match status" value="1"/>
</dbReference>
<gene>
    <name evidence="16" type="primary">B3GALNT2</name>
    <name evidence="16" type="synonym">b3galnt2</name>
</gene>
<keyword evidence="12 15" id="KW-0472">Membrane</keyword>
<dbReference type="AlphaFoldDB" id="A0A8C9SI40"/>
<reference evidence="16 17" key="1">
    <citation type="submission" date="2019-04" db="EMBL/GenBank/DDBJ databases">
        <authorList>
            <consortium name="Wellcome Sanger Institute Data Sharing"/>
        </authorList>
    </citation>
    <scope>NUCLEOTIDE SEQUENCE [LARGE SCALE GENOMIC DNA]</scope>
</reference>
<dbReference type="GO" id="GO:0008194">
    <property type="term" value="F:UDP-glycosyltransferase activity"/>
    <property type="evidence" value="ECO:0007669"/>
    <property type="project" value="TreeGrafter"/>
</dbReference>
<dbReference type="GO" id="GO:0005783">
    <property type="term" value="C:endoplasmic reticulum"/>
    <property type="evidence" value="ECO:0007669"/>
    <property type="project" value="UniProtKB-SubCell"/>
</dbReference>
<dbReference type="GO" id="GO:0016758">
    <property type="term" value="F:hexosyltransferase activity"/>
    <property type="evidence" value="ECO:0007669"/>
    <property type="project" value="InterPro"/>
</dbReference>
<evidence type="ECO:0000256" key="7">
    <source>
        <dbReference type="ARBA" id="ARBA00022692"/>
    </source>
</evidence>
<dbReference type="OrthoDB" id="2139606at2759"/>
<keyword evidence="7 15" id="KW-0812">Transmembrane</keyword>
<name>A0A8C9SI40_SCLFO</name>
<dbReference type="PANTHER" id="PTHR11214:SF219">
    <property type="entry name" value="UDP-GALNAC:BETA-1,3-N-ACETYLGALACTOSAMINYLTRANSFERASE 2"/>
    <property type="match status" value="1"/>
</dbReference>
<comment type="similarity">
    <text evidence="4 15">Belongs to the glycosyltransferase 31 family.</text>
</comment>
<keyword evidence="13" id="KW-0325">Glycoprotein</keyword>
<reference evidence="16" key="3">
    <citation type="submission" date="2025-09" db="UniProtKB">
        <authorList>
            <consortium name="Ensembl"/>
        </authorList>
    </citation>
    <scope>IDENTIFICATION</scope>
</reference>
<keyword evidence="10 15" id="KW-1133">Transmembrane helix</keyword>
<keyword evidence="11 15" id="KW-0333">Golgi apparatus</keyword>
<dbReference type="Proteomes" id="UP000694397">
    <property type="component" value="Chromosome 16"/>
</dbReference>
<dbReference type="Ensembl" id="ENSSFOT00015036915.2">
    <property type="protein sequence ID" value="ENSSFOP00015036521.2"/>
    <property type="gene ID" value="ENSSFOG00015023226.2"/>
</dbReference>
<comment type="subcellular location">
    <subcellularLocation>
        <location evidence="1">Endoplasmic reticulum</location>
    </subcellularLocation>
    <subcellularLocation>
        <location evidence="2 15">Golgi apparatus membrane</location>
        <topology evidence="2 15">Single-pass type II membrane protein</topology>
    </subcellularLocation>
</comment>
<accession>A0A8C9SI40</accession>
<dbReference type="GO" id="GO:0000139">
    <property type="term" value="C:Golgi membrane"/>
    <property type="evidence" value="ECO:0007669"/>
    <property type="project" value="UniProtKB-SubCell"/>
</dbReference>
<dbReference type="GeneTree" id="ENSGT00940000156562"/>
<keyword evidence="5 15" id="KW-0328">Glycosyltransferase</keyword>
<feature type="transmembrane region" description="Helical" evidence="15">
    <location>
        <begin position="12"/>
        <end position="29"/>
    </location>
</feature>
<evidence type="ECO:0000256" key="2">
    <source>
        <dbReference type="ARBA" id="ARBA00004323"/>
    </source>
</evidence>
<protein>
    <recommendedName>
        <fullName evidence="15">Hexosyltransferase</fullName>
        <ecNumber evidence="15">2.4.1.-</ecNumber>
    </recommendedName>
</protein>
<keyword evidence="17" id="KW-1185">Reference proteome</keyword>
<dbReference type="PANTHER" id="PTHR11214">
    <property type="entry name" value="BETA-1,3-N-ACETYLGLUCOSAMINYLTRANSFERASE"/>
    <property type="match status" value="1"/>
</dbReference>
<dbReference type="GO" id="GO:0006493">
    <property type="term" value="P:protein O-linked glycosylation"/>
    <property type="evidence" value="ECO:0007669"/>
    <property type="project" value="TreeGrafter"/>
</dbReference>
<dbReference type="KEGG" id="sfm:108933762"/>
<evidence type="ECO:0000313" key="17">
    <source>
        <dbReference type="Proteomes" id="UP000694397"/>
    </source>
</evidence>
<evidence type="ECO:0000256" key="15">
    <source>
        <dbReference type="RuleBase" id="RU363063"/>
    </source>
</evidence>
<evidence type="ECO:0000256" key="1">
    <source>
        <dbReference type="ARBA" id="ARBA00004240"/>
    </source>
</evidence>
<evidence type="ECO:0000256" key="6">
    <source>
        <dbReference type="ARBA" id="ARBA00022679"/>
    </source>
</evidence>
<dbReference type="FunFam" id="3.90.550.50:FF:000013">
    <property type="entry name" value="Hexosyltransferase"/>
    <property type="match status" value="1"/>
</dbReference>
<comment type="pathway">
    <text evidence="3">Protein modification; protein glycosylation.</text>
</comment>
<dbReference type="EC" id="2.4.1.-" evidence="15"/>
<evidence type="ECO:0000256" key="13">
    <source>
        <dbReference type="ARBA" id="ARBA00023180"/>
    </source>
</evidence>
<organism evidence="16 17">
    <name type="scientific">Scleropages formosus</name>
    <name type="common">Asian bonytongue</name>
    <name type="synonym">Osteoglossum formosum</name>
    <dbReference type="NCBI Taxonomy" id="113540"/>
    <lineage>
        <taxon>Eukaryota</taxon>
        <taxon>Metazoa</taxon>
        <taxon>Chordata</taxon>
        <taxon>Craniata</taxon>
        <taxon>Vertebrata</taxon>
        <taxon>Euteleostomi</taxon>
        <taxon>Actinopterygii</taxon>
        <taxon>Neopterygii</taxon>
        <taxon>Teleostei</taxon>
        <taxon>Osteoglossocephala</taxon>
        <taxon>Osteoglossomorpha</taxon>
        <taxon>Osteoglossiformes</taxon>
        <taxon>Osteoglossidae</taxon>
        <taxon>Scleropages</taxon>
    </lineage>
</organism>
<keyword evidence="8" id="KW-0256">Endoplasmic reticulum</keyword>
<dbReference type="InterPro" id="IPR002659">
    <property type="entry name" value="Glyco_trans_31"/>
</dbReference>
<evidence type="ECO:0000256" key="8">
    <source>
        <dbReference type="ARBA" id="ARBA00022824"/>
    </source>
</evidence>
<keyword evidence="6" id="KW-0808">Transferase</keyword>
<evidence type="ECO:0000256" key="3">
    <source>
        <dbReference type="ARBA" id="ARBA00004922"/>
    </source>
</evidence>
<evidence type="ECO:0000256" key="14">
    <source>
        <dbReference type="ARBA" id="ARBA00047667"/>
    </source>
</evidence>
<proteinExistence type="inferred from homology"/>
<sequence>MLERLSVRSVSWLLFPCLLAVLTNLWLTLHGTHKGSEAEAEGGRELLVGVVSARHHRELRRALRDTWAERVREHPHIRDRAVLKFVIGRHGCPVPEEDREDPYSCAPLNFTEPVAGQEVEIITGFDASVLTSSEVSVVSLQFKVLHPIVITRLGVFPSAPTYMFPGTVSVRLFPLGQEVPVVSAHFGPNSTGTEVNGVWYKAVELFILPRGFEGTLLWEGVDAADLTTINVSQVHLNGGGVLKISLIEEGVLPHRGARGFPGLAGMFTFSVHDAEGLTAMLRGRPERIKSHRATLDQEEVLLQQESRQHGDVVFVDVVDTYRNIPSKLLLFYKWSVKNTAFSLLLKTDDDCYLDVDAVLMQLDQKHFNRRNFWWGNFRQNWPVDIAGKWQELDYTGSVYPAFACGSGYVVSRDVVEWLADNVEKLKVYQGEDVSMGIWMAALCPQKYQDSRWLCEQGCYVDMLSSPQHTAEELRSLWHKKKACGDPCGCPWGQP</sequence>
<evidence type="ECO:0000256" key="5">
    <source>
        <dbReference type="ARBA" id="ARBA00022676"/>
    </source>
</evidence>
<evidence type="ECO:0000256" key="4">
    <source>
        <dbReference type="ARBA" id="ARBA00008661"/>
    </source>
</evidence>
<comment type="catalytic activity">
    <reaction evidence="14">
        <text>3-O-(N-acetyl-beta-D-glucosaminyl-(1-&gt;4)-alpha-D-mannosyl)-L-threonyl-[protein] + UDP-N-acetyl-alpha-D-galactosamine = 3-O-[beta-D-GalNAc-(1-&gt;3)-beta-D-GlcNAc-(1-&gt;4)-alpha-D-Man]-L-Thr-[protein] + UDP + H(+)</text>
        <dbReference type="Rhea" id="RHEA:37667"/>
        <dbReference type="Rhea" id="RHEA-COMP:13308"/>
        <dbReference type="Rhea" id="RHEA-COMP:13618"/>
        <dbReference type="ChEBI" id="CHEBI:15378"/>
        <dbReference type="ChEBI" id="CHEBI:58223"/>
        <dbReference type="ChEBI" id="CHEBI:67138"/>
        <dbReference type="ChEBI" id="CHEBI:136709"/>
        <dbReference type="ChEBI" id="CHEBI:137540"/>
        <dbReference type="EC" id="2.4.1.313"/>
    </reaction>
</comment>
<evidence type="ECO:0000256" key="11">
    <source>
        <dbReference type="ARBA" id="ARBA00023034"/>
    </source>
</evidence>
<evidence type="ECO:0000256" key="9">
    <source>
        <dbReference type="ARBA" id="ARBA00022968"/>
    </source>
</evidence>
<evidence type="ECO:0000256" key="12">
    <source>
        <dbReference type="ARBA" id="ARBA00023136"/>
    </source>
</evidence>
<evidence type="ECO:0000313" key="16">
    <source>
        <dbReference type="Ensembl" id="ENSSFOP00015036521.2"/>
    </source>
</evidence>